<keyword evidence="1" id="KW-0472">Membrane</keyword>
<evidence type="ECO:0000313" key="1">
    <source>
        <dbReference type="EMBL" id="KAJ4726461.1"/>
    </source>
</evidence>
<sequence>MTGEEMAGPAGPKMVRLFCFVGSGFICSIAINKWRELERQSLQKKQQDINLLTDDSDNAFQPKVCSIYISHRGREA</sequence>
<keyword evidence="2" id="KW-1185">Reference proteome</keyword>
<accession>A0ACC1YSN1</accession>
<keyword evidence="1" id="KW-0812">Transmembrane</keyword>
<comment type="caution">
    <text evidence="1">The sequence shown here is derived from an EMBL/GenBank/DDBJ whole genome shotgun (WGS) entry which is preliminary data.</text>
</comment>
<dbReference type="Proteomes" id="UP001164539">
    <property type="component" value="Chromosome 2"/>
</dbReference>
<dbReference type="EMBL" id="CM051395">
    <property type="protein sequence ID" value="KAJ4726461.1"/>
    <property type="molecule type" value="Genomic_DNA"/>
</dbReference>
<gene>
    <name evidence="1" type="ORF">OWV82_005163</name>
</gene>
<organism evidence="1 2">
    <name type="scientific">Melia azedarach</name>
    <name type="common">Chinaberry tree</name>
    <dbReference type="NCBI Taxonomy" id="155640"/>
    <lineage>
        <taxon>Eukaryota</taxon>
        <taxon>Viridiplantae</taxon>
        <taxon>Streptophyta</taxon>
        <taxon>Embryophyta</taxon>
        <taxon>Tracheophyta</taxon>
        <taxon>Spermatophyta</taxon>
        <taxon>Magnoliopsida</taxon>
        <taxon>eudicotyledons</taxon>
        <taxon>Gunneridae</taxon>
        <taxon>Pentapetalae</taxon>
        <taxon>rosids</taxon>
        <taxon>malvids</taxon>
        <taxon>Sapindales</taxon>
        <taxon>Meliaceae</taxon>
        <taxon>Melia</taxon>
    </lineage>
</organism>
<proteinExistence type="predicted"/>
<reference evidence="1 2" key="1">
    <citation type="journal article" date="2023" name="Science">
        <title>Complex scaffold remodeling in plant triterpene biosynthesis.</title>
        <authorList>
            <person name="De La Pena R."/>
            <person name="Hodgson H."/>
            <person name="Liu J.C."/>
            <person name="Stephenson M.J."/>
            <person name="Martin A.C."/>
            <person name="Owen C."/>
            <person name="Harkess A."/>
            <person name="Leebens-Mack J."/>
            <person name="Jimenez L.E."/>
            <person name="Osbourn A."/>
            <person name="Sattely E.S."/>
        </authorList>
    </citation>
    <scope>NUCLEOTIDE SEQUENCE [LARGE SCALE GENOMIC DNA]</scope>
    <source>
        <strain evidence="2">cv. JPN11</strain>
        <tissue evidence="1">Leaf</tissue>
    </source>
</reference>
<name>A0ACC1YSN1_MELAZ</name>
<evidence type="ECO:0000313" key="2">
    <source>
        <dbReference type="Proteomes" id="UP001164539"/>
    </source>
</evidence>
<protein>
    <submittedName>
        <fullName evidence="1">Transmembrane protein</fullName>
    </submittedName>
</protein>